<evidence type="ECO:0000313" key="3">
    <source>
        <dbReference type="EMBL" id="MFB9449360.1"/>
    </source>
</evidence>
<name>A0ABV5MKH0_9ACTN</name>
<comment type="caution">
    <text evidence="3">The sequence shown here is derived from an EMBL/GenBank/DDBJ whole genome shotgun (WGS) entry which is preliminary data.</text>
</comment>
<dbReference type="Proteomes" id="UP001589608">
    <property type="component" value="Unassembled WGS sequence"/>
</dbReference>
<protein>
    <submittedName>
        <fullName evidence="3">SMP-30/gluconolactonase/LRE family protein</fullName>
        <ecNumber evidence="3">3.1.1.99</ecNumber>
    </submittedName>
</protein>
<evidence type="ECO:0000256" key="1">
    <source>
        <dbReference type="ARBA" id="ARBA00008853"/>
    </source>
</evidence>
<evidence type="ECO:0000259" key="2">
    <source>
        <dbReference type="Pfam" id="PF08450"/>
    </source>
</evidence>
<dbReference type="GO" id="GO:0016787">
    <property type="term" value="F:hydrolase activity"/>
    <property type="evidence" value="ECO:0007669"/>
    <property type="project" value="UniProtKB-KW"/>
</dbReference>
<dbReference type="Gene3D" id="2.120.10.30">
    <property type="entry name" value="TolB, C-terminal domain"/>
    <property type="match status" value="1"/>
</dbReference>
<dbReference type="EMBL" id="JBHMCA010000066">
    <property type="protein sequence ID" value="MFB9449360.1"/>
    <property type="molecule type" value="Genomic_DNA"/>
</dbReference>
<dbReference type="Pfam" id="PF08450">
    <property type="entry name" value="SGL"/>
    <property type="match status" value="1"/>
</dbReference>
<evidence type="ECO:0000313" key="4">
    <source>
        <dbReference type="Proteomes" id="UP001589608"/>
    </source>
</evidence>
<reference evidence="3 4" key="1">
    <citation type="submission" date="2024-09" db="EMBL/GenBank/DDBJ databases">
        <authorList>
            <person name="Sun Q."/>
            <person name="Mori K."/>
        </authorList>
    </citation>
    <scope>NUCLEOTIDE SEQUENCE [LARGE SCALE GENOMIC DNA]</scope>
    <source>
        <strain evidence="3 4">JCM 3307</strain>
    </source>
</reference>
<dbReference type="InterPro" id="IPR011042">
    <property type="entry name" value="6-blade_b-propeller_TolB-like"/>
</dbReference>
<dbReference type="PRINTS" id="PR01790">
    <property type="entry name" value="SMP30FAMILY"/>
</dbReference>
<dbReference type="PANTHER" id="PTHR10907">
    <property type="entry name" value="REGUCALCIN"/>
    <property type="match status" value="1"/>
</dbReference>
<comment type="similarity">
    <text evidence="1">Belongs to the SMP-30/CGR1 family.</text>
</comment>
<dbReference type="SUPFAM" id="SSF63829">
    <property type="entry name" value="Calcium-dependent phosphotriesterase"/>
    <property type="match status" value="1"/>
</dbReference>
<dbReference type="EC" id="3.1.1.99" evidence="3"/>
<dbReference type="InterPro" id="IPR013658">
    <property type="entry name" value="SGL"/>
</dbReference>
<dbReference type="PANTHER" id="PTHR10907:SF47">
    <property type="entry name" value="REGUCALCIN"/>
    <property type="match status" value="1"/>
</dbReference>
<accession>A0ABV5MKH0</accession>
<sequence length="299" mass="31586">MRYPARPATESTYALGEGPVWDAPRNRLLWVDILANTVHEGSLDPSGTIEPGRSWSFADTVGAVAVTADGALLVAERRTLTLVGTDGTRTEVARVLPEDRQSRLNDGAVDPAGRFLVGSLAQDDRRDEEILVRLDDSGIAVLDADLGLSNGLAWSPGGDLFYSIDTLPGLVRVREYDPVTGAVGQRRDLLTIAGDGHPDGMCTDAAGNLWIAVWGGARVECRSPAGELLGVVEVAALHTTSVTFAGPDLDTLVITSAARGVPRERRADYPDSGRLFTVKVGAHGLPSTPWVVPACAPSS</sequence>
<organism evidence="3 4">
    <name type="scientific">Dactylosporangium vinaceum</name>
    <dbReference type="NCBI Taxonomy" id="53362"/>
    <lineage>
        <taxon>Bacteria</taxon>
        <taxon>Bacillati</taxon>
        <taxon>Actinomycetota</taxon>
        <taxon>Actinomycetes</taxon>
        <taxon>Micromonosporales</taxon>
        <taxon>Micromonosporaceae</taxon>
        <taxon>Dactylosporangium</taxon>
    </lineage>
</organism>
<feature type="domain" description="SMP-30/Gluconolactonase/LRE-like region" evidence="2">
    <location>
        <begin position="15"/>
        <end position="257"/>
    </location>
</feature>
<dbReference type="InterPro" id="IPR005511">
    <property type="entry name" value="SMP-30"/>
</dbReference>
<keyword evidence="3" id="KW-0378">Hydrolase</keyword>
<proteinExistence type="inferred from homology"/>
<dbReference type="RefSeq" id="WP_223094905.1">
    <property type="nucleotide sequence ID" value="NZ_CP061913.1"/>
</dbReference>
<gene>
    <name evidence="3" type="ORF">ACFFTR_40320</name>
</gene>
<keyword evidence="4" id="KW-1185">Reference proteome</keyword>